<dbReference type="SUPFAM" id="SSF50405">
    <property type="entry name" value="Actin-crosslinking proteins"/>
    <property type="match status" value="1"/>
</dbReference>
<protein>
    <recommendedName>
        <fullName evidence="4">Phospholipase C</fullName>
    </recommendedName>
</protein>
<dbReference type="PANTHER" id="PTHR31956">
    <property type="entry name" value="NON-SPECIFIC PHOSPHOLIPASE C4-RELATED"/>
    <property type="match status" value="1"/>
</dbReference>
<accession>A0AAE0WTJ5</accession>
<dbReference type="Proteomes" id="UP001274830">
    <property type="component" value="Unassembled WGS sequence"/>
</dbReference>
<dbReference type="PANTHER" id="PTHR31956:SF1">
    <property type="entry name" value="NON-SPECIFIC PHOSPHOLIPASE C1"/>
    <property type="match status" value="1"/>
</dbReference>
<dbReference type="GO" id="GO:0042578">
    <property type="term" value="F:phosphoric ester hydrolase activity"/>
    <property type="evidence" value="ECO:0007669"/>
    <property type="project" value="UniProtKB-ARBA"/>
</dbReference>
<dbReference type="InterPro" id="IPR017850">
    <property type="entry name" value="Alkaline_phosphatase_core_sf"/>
</dbReference>
<reference evidence="2" key="1">
    <citation type="submission" date="2023-07" db="EMBL/GenBank/DDBJ databases">
        <title>Black Yeasts Isolated from many extreme environments.</title>
        <authorList>
            <person name="Coleine C."/>
            <person name="Stajich J.E."/>
            <person name="Selbmann L."/>
        </authorList>
    </citation>
    <scope>NUCLEOTIDE SEQUENCE</scope>
    <source>
        <strain evidence="2">CCFEE 5485</strain>
    </source>
</reference>
<proteinExistence type="predicted"/>
<dbReference type="InterPro" id="IPR007312">
    <property type="entry name" value="Phosphoesterase"/>
</dbReference>
<dbReference type="AlphaFoldDB" id="A0AAE0WTJ5"/>
<dbReference type="Pfam" id="PF04185">
    <property type="entry name" value="Phosphoesterase"/>
    <property type="match status" value="1"/>
</dbReference>
<name>A0AAE0WTJ5_9PEZI</name>
<gene>
    <name evidence="2" type="ORF">LTR78_002000</name>
</gene>
<dbReference type="CDD" id="cd16014">
    <property type="entry name" value="PLC"/>
    <property type="match status" value="1"/>
</dbReference>
<keyword evidence="3" id="KW-1185">Reference proteome</keyword>
<comment type="caution">
    <text evidence="2">The sequence shown here is derived from an EMBL/GenBank/DDBJ whole genome shotgun (WGS) entry which is preliminary data.</text>
</comment>
<evidence type="ECO:0008006" key="4">
    <source>
        <dbReference type="Google" id="ProtNLM"/>
    </source>
</evidence>
<sequence>MVFAITVGIALTATTVFIFATFTFINMSPLSQALLGVFTTASTVAAGSIADIEHVVLFMQENRAFDHYFGTMAGVRGFKDPNVQVNNGKPVWYQTVNHTVSNGSDYLLPWYLNYLGGSWNQATQCMSAGSNGWDANHAALNGGLNNNWPIGNTPWSWGYFTRKELPNHFAIAEGWTVGDMYQESVIASTNPNRVTWVSGSINAPGSPQTPAEGGFYIDNNETPGCESAGLNCYPLKWTTTPEKYENAGVSWQLYQDTDNFDDNPLAWFAQYQNAANGSALQKKGMAYIGLEQFYKDAASGKLPQVSFIVGPAELSEHPDYTPEDGAWLQQKIVDVVTQSPVYKKTALIISYDETGGWGDHVTPFHSPSGTAGEWVQDPYGEAGYTYTGPGFRLPFYIISPWTRGGNVYVENADHNSQIMFVEKWLAAKGHDVKTQEMTAWRRANMADLTKAFDFDHPDYSIPNMPNASFPSTDSKGEWNGYALCEAAHATTRPPVPYGKQNVNTSLATEEGFKAVRGQLTEGRYLTFESNGYTLANVNGKLVATKTTSKHDSKAQRFVVHQSGGKFAITSALDNTSVSGPGPVRPGGYSGAATFDISYLGSQGYAVQASDGQYLSIGQNGQVSYSHDKVGFVLFSVTYNN</sequence>
<evidence type="ECO:0000313" key="3">
    <source>
        <dbReference type="Proteomes" id="UP001274830"/>
    </source>
</evidence>
<dbReference type="Gene3D" id="3.40.720.10">
    <property type="entry name" value="Alkaline Phosphatase, subunit A"/>
    <property type="match status" value="2"/>
</dbReference>
<dbReference type="EMBL" id="JAUTXT010000005">
    <property type="protein sequence ID" value="KAK3677905.1"/>
    <property type="molecule type" value="Genomic_DNA"/>
</dbReference>
<organism evidence="2 3">
    <name type="scientific">Recurvomyces mirabilis</name>
    <dbReference type="NCBI Taxonomy" id="574656"/>
    <lineage>
        <taxon>Eukaryota</taxon>
        <taxon>Fungi</taxon>
        <taxon>Dikarya</taxon>
        <taxon>Ascomycota</taxon>
        <taxon>Pezizomycotina</taxon>
        <taxon>Dothideomycetes</taxon>
        <taxon>Dothideomycetidae</taxon>
        <taxon>Mycosphaerellales</taxon>
        <taxon>Teratosphaeriaceae</taxon>
        <taxon>Recurvomyces</taxon>
    </lineage>
</organism>
<evidence type="ECO:0000313" key="2">
    <source>
        <dbReference type="EMBL" id="KAK3677905.1"/>
    </source>
</evidence>
<dbReference type="InterPro" id="IPR008999">
    <property type="entry name" value="Actin-crosslinking"/>
</dbReference>
<evidence type="ECO:0000256" key="1">
    <source>
        <dbReference type="ARBA" id="ARBA00022801"/>
    </source>
</evidence>
<keyword evidence="1" id="KW-0378">Hydrolase</keyword>